<evidence type="ECO:0000256" key="3">
    <source>
        <dbReference type="ARBA" id="ARBA00022833"/>
    </source>
</evidence>
<accession>A0A3G5ADB6</accession>
<dbReference type="GO" id="GO:0046872">
    <property type="term" value="F:metal ion binding"/>
    <property type="evidence" value="ECO:0007669"/>
    <property type="project" value="UniProtKB-KW"/>
</dbReference>
<evidence type="ECO:0000256" key="2">
    <source>
        <dbReference type="ARBA" id="ARBA00022723"/>
    </source>
</evidence>
<dbReference type="Gene3D" id="3.90.1590.10">
    <property type="entry name" value="glutathione-dependent formaldehyde- activating enzyme (gfa)"/>
    <property type="match status" value="1"/>
</dbReference>
<sequence>MVELECSCQCNKIKIPLNIKPTEIARCFCSICKDIYKTESTSFAVYPKKIVAHLESADVKIVRSPRAIRGFCNCCDSPLFMLYDDSPNVWIVTNILKFDITHIEIYDIFRKIEIPALCSSL</sequence>
<dbReference type="GO" id="GO:0016846">
    <property type="term" value="F:carbon-sulfur lyase activity"/>
    <property type="evidence" value="ECO:0007669"/>
    <property type="project" value="InterPro"/>
</dbReference>
<evidence type="ECO:0000256" key="1">
    <source>
        <dbReference type="ARBA" id="ARBA00005495"/>
    </source>
</evidence>
<comment type="similarity">
    <text evidence="1">Belongs to the Gfa family.</text>
</comment>
<name>A0A3G5ADB6_9VIRU</name>
<dbReference type="Pfam" id="PF04828">
    <property type="entry name" value="GFA"/>
    <property type="match status" value="1"/>
</dbReference>
<proteinExistence type="inferred from homology"/>
<organism evidence="5">
    <name type="scientific">Hyperionvirus sp</name>
    <dbReference type="NCBI Taxonomy" id="2487770"/>
    <lineage>
        <taxon>Viruses</taxon>
        <taxon>Varidnaviria</taxon>
        <taxon>Bamfordvirae</taxon>
        <taxon>Nucleocytoviricota</taxon>
        <taxon>Megaviricetes</taxon>
        <taxon>Imitervirales</taxon>
        <taxon>Mimiviridae</taxon>
        <taxon>Klosneuvirinae</taxon>
    </lineage>
</organism>
<evidence type="ECO:0000313" key="5">
    <source>
        <dbReference type="EMBL" id="AYV83359.1"/>
    </source>
</evidence>
<dbReference type="EMBL" id="MK072388">
    <property type="protein sequence ID" value="AYV83359.1"/>
    <property type="molecule type" value="Genomic_DNA"/>
</dbReference>
<dbReference type="InterPro" id="IPR011057">
    <property type="entry name" value="Mss4-like_sf"/>
</dbReference>
<keyword evidence="3" id="KW-0862">Zinc</keyword>
<dbReference type="SUPFAM" id="SSF51316">
    <property type="entry name" value="Mss4-like"/>
    <property type="match status" value="1"/>
</dbReference>
<feature type="domain" description="CENP-V/GFA" evidence="4">
    <location>
        <begin position="4"/>
        <end position="107"/>
    </location>
</feature>
<evidence type="ECO:0000259" key="4">
    <source>
        <dbReference type="PROSITE" id="PS51891"/>
    </source>
</evidence>
<gene>
    <name evidence="5" type="ORF">Hyperionvirus6_40</name>
</gene>
<dbReference type="PROSITE" id="PS51891">
    <property type="entry name" value="CENP_V_GFA"/>
    <property type="match status" value="1"/>
</dbReference>
<keyword evidence="2" id="KW-0479">Metal-binding</keyword>
<protein>
    <submittedName>
        <fullName evidence="5">Aldehyde-activating protein</fullName>
    </submittedName>
</protein>
<dbReference type="InterPro" id="IPR006913">
    <property type="entry name" value="CENP-V/GFA"/>
</dbReference>
<reference evidence="5" key="1">
    <citation type="submission" date="2018-10" db="EMBL/GenBank/DDBJ databases">
        <title>Hidden diversity of soil giant viruses.</title>
        <authorList>
            <person name="Schulz F."/>
            <person name="Alteio L."/>
            <person name="Goudeau D."/>
            <person name="Ryan E.M."/>
            <person name="Malmstrom R.R."/>
            <person name="Blanchard J."/>
            <person name="Woyke T."/>
        </authorList>
    </citation>
    <scope>NUCLEOTIDE SEQUENCE</scope>
    <source>
        <strain evidence="5">HYV1</strain>
    </source>
</reference>